<dbReference type="Pfam" id="PF13620">
    <property type="entry name" value="CarboxypepD_reg"/>
    <property type="match status" value="2"/>
</dbReference>
<protein>
    <submittedName>
        <fullName evidence="2">Carboxypeptidase regulatory-like domain-containing protein</fullName>
    </submittedName>
</protein>
<organism evidence="2 3">
    <name type="scientific">Xylanibacter ruminicola</name>
    <name type="common">Prevotella ruminicola</name>
    <dbReference type="NCBI Taxonomy" id="839"/>
    <lineage>
        <taxon>Bacteria</taxon>
        <taxon>Pseudomonadati</taxon>
        <taxon>Bacteroidota</taxon>
        <taxon>Bacteroidia</taxon>
        <taxon>Bacteroidales</taxon>
        <taxon>Prevotellaceae</taxon>
        <taxon>Xylanibacter</taxon>
    </lineage>
</organism>
<name>A0A1H5TER3_XYLRU</name>
<dbReference type="AlphaFoldDB" id="A0A1H5TER3"/>
<evidence type="ECO:0000313" key="3">
    <source>
        <dbReference type="Proteomes" id="UP000236735"/>
    </source>
</evidence>
<proteinExistence type="predicted"/>
<dbReference type="GO" id="GO:0004180">
    <property type="term" value="F:carboxypeptidase activity"/>
    <property type="evidence" value="ECO:0007669"/>
    <property type="project" value="UniProtKB-KW"/>
</dbReference>
<keyword evidence="2" id="KW-0378">Hydrolase</keyword>
<gene>
    <name evidence="2" type="ORF">SAMN05216354_0991</name>
</gene>
<accession>A0A1H5TER3</accession>
<dbReference type="InterPro" id="IPR008969">
    <property type="entry name" value="CarboxyPept-like_regulatory"/>
</dbReference>
<keyword evidence="1" id="KW-0812">Transmembrane</keyword>
<evidence type="ECO:0000256" key="1">
    <source>
        <dbReference type="SAM" id="Phobius"/>
    </source>
</evidence>
<keyword evidence="1" id="KW-1133">Transmembrane helix</keyword>
<dbReference type="RefSeq" id="WP_103915309.1">
    <property type="nucleotide sequence ID" value="NZ_FNUV01000002.1"/>
</dbReference>
<keyword evidence="1" id="KW-0472">Membrane</keyword>
<keyword evidence="2" id="KW-0121">Carboxypeptidase</keyword>
<feature type="transmembrane region" description="Helical" evidence="1">
    <location>
        <begin position="7"/>
        <end position="25"/>
    </location>
</feature>
<dbReference type="SUPFAM" id="SSF49464">
    <property type="entry name" value="Carboxypeptidase regulatory domain-like"/>
    <property type="match status" value="2"/>
</dbReference>
<keyword evidence="2" id="KW-0645">Protease</keyword>
<dbReference type="EMBL" id="FNUV01000002">
    <property type="protein sequence ID" value="SEF60581.1"/>
    <property type="molecule type" value="Genomic_DNA"/>
</dbReference>
<reference evidence="2 3" key="1">
    <citation type="submission" date="2016-10" db="EMBL/GenBank/DDBJ databases">
        <authorList>
            <person name="de Groot N.N."/>
        </authorList>
    </citation>
    <scope>NUCLEOTIDE SEQUENCE [LARGE SCALE GENOMIC DNA]</scope>
    <source>
        <strain evidence="2 3">AR32</strain>
    </source>
</reference>
<dbReference type="Gene3D" id="2.60.40.1120">
    <property type="entry name" value="Carboxypeptidase-like, regulatory domain"/>
    <property type="match status" value="2"/>
</dbReference>
<evidence type="ECO:0000313" key="2">
    <source>
        <dbReference type="EMBL" id="SEF60581.1"/>
    </source>
</evidence>
<sequence length="601" mass="66982">MNQRTKTSKIVAYLFAICFMVFINFSCSDDTNNDANHLGEGDVSGIIADDHNSPLQGVLVTVIDTDISTTTDASGSYTLVGVPIGKHVISFSKTDYQTVFCTVAPKSWVDGMAYVRTSLRYAAARITGRILDAKNGKKPLAGVSVSLGGTSVQTNSEGIYTLSQLPLDNYSVTFSYADYNIVTRNVKVDDFIDGIAQLPDILLGGEEILPGLTLIDLKSCTPWMYNEYRGGRNADNYPQFDWSVDYMCTLDMTGNWEEQNEGTTMRVDESKSSSPDLENLNTFIYGRKHITEDNKIMTIFARTHQGPAIWNVVVVDLNESKPQAKKLGDNISFQDGNYKNFVFDLSAYVGKDIAIAVGTYYSGEWVQLVLRRISFAPSATNGLAWLPGSPINDALEDLHLTQEMVRGTMPNERKSFTGISTYDGRKDRDEYVWAYRDWNKTGHVAAYWGMTSITKDCDVFTNEGYTIKTRGGNGIVSTSKAESYLYSKFAIDDNNKTFTLRARNFGDYPTYYKLIAITDDMNVKYLQPTKDSKVDELAEGPDGTIKFKHKNGDTGHPENYGKFVFDLSQYKGKNVTLVLAVYKGEENGDENKVTIYSIDLN</sequence>
<dbReference type="Proteomes" id="UP000236735">
    <property type="component" value="Unassembled WGS sequence"/>
</dbReference>